<evidence type="ECO:0000313" key="9">
    <source>
        <dbReference type="Proteomes" id="UP000304148"/>
    </source>
</evidence>
<evidence type="ECO:0000256" key="3">
    <source>
        <dbReference type="ARBA" id="ARBA00023125"/>
    </source>
</evidence>
<evidence type="ECO:0000313" key="8">
    <source>
        <dbReference type="EMBL" id="SYX82414.1"/>
    </source>
</evidence>
<dbReference type="GO" id="GO:0003677">
    <property type="term" value="F:DNA binding"/>
    <property type="evidence" value="ECO:0007669"/>
    <property type="project" value="UniProtKB-KW"/>
</dbReference>
<organism evidence="8 9">
    <name type="scientific">Paenibacillus alvei</name>
    <name type="common">Bacillus alvei</name>
    <dbReference type="NCBI Taxonomy" id="44250"/>
    <lineage>
        <taxon>Bacteria</taxon>
        <taxon>Bacillati</taxon>
        <taxon>Bacillota</taxon>
        <taxon>Bacilli</taxon>
        <taxon>Bacillales</taxon>
        <taxon>Paenibacillaceae</taxon>
        <taxon>Paenibacillus</taxon>
    </lineage>
</organism>
<reference evidence="9" key="1">
    <citation type="submission" date="2018-08" db="EMBL/GenBank/DDBJ databases">
        <authorList>
            <person name="Chevrot R."/>
        </authorList>
    </citation>
    <scope>NUCLEOTIDE SEQUENCE [LARGE SCALE GENOMIC DNA]</scope>
</reference>
<feature type="domain" description="HTH luxR-type" evidence="6">
    <location>
        <begin position="145"/>
        <end position="210"/>
    </location>
</feature>
<dbReference type="GO" id="GO:0006355">
    <property type="term" value="P:regulation of DNA-templated transcription"/>
    <property type="evidence" value="ECO:0007669"/>
    <property type="project" value="InterPro"/>
</dbReference>
<sequence length="222" mass="25707">MKIRTLLIEDDPKWIGKAKNVIEKSKDIVLIGVLPRIELEMDMLTCLNIEVVLLNMNDVNYAEVLQSIDNIIDMNPNIKVIVLSSLEDDRIIWEAYSHGAVNYVVKPSFCASMLPKVIRDAHCNKASIHHTSASAIRREFKRLRRERLNKLLTPQEKRILYYVYQGKTTPEIHRILNIEEKTIDNHITSINRKLQVKNRKKAAQVAMKKGLLLEDEIHMAFI</sequence>
<dbReference type="SUPFAM" id="SSF46894">
    <property type="entry name" value="C-terminal effector domain of the bipartite response regulators"/>
    <property type="match status" value="1"/>
</dbReference>
<proteinExistence type="predicted"/>
<protein>
    <submittedName>
        <fullName evidence="8">Two-component response regulator</fullName>
    </submittedName>
</protein>
<dbReference type="PRINTS" id="PR00038">
    <property type="entry name" value="HTHLUXR"/>
</dbReference>
<evidence type="ECO:0000256" key="4">
    <source>
        <dbReference type="ARBA" id="ARBA00023163"/>
    </source>
</evidence>
<keyword evidence="4" id="KW-0804">Transcription</keyword>
<dbReference type="InterPro" id="IPR039420">
    <property type="entry name" value="WalR-like"/>
</dbReference>
<dbReference type="InterPro" id="IPR001789">
    <property type="entry name" value="Sig_transdc_resp-reg_receiver"/>
</dbReference>
<dbReference type="SMART" id="SM00421">
    <property type="entry name" value="HTH_LUXR"/>
    <property type="match status" value="1"/>
</dbReference>
<dbReference type="EMBL" id="LS992241">
    <property type="protein sequence ID" value="SYX82414.1"/>
    <property type="molecule type" value="Genomic_DNA"/>
</dbReference>
<dbReference type="CDD" id="cd06170">
    <property type="entry name" value="LuxR_C_like"/>
    <property type="match status" value="1"/>
</dbReference>
<dbReference type="GO" id="GO:0000160">
    <property type="term" value="P:phosphorelay signal transduction system"/>
    <property type="evidence" value="ECO:0007669"/>
    <property type="project" value="InterPro"/>
</dbReference>
<dbReference type="Gene3D" id="3.40.50.2300">
    <property type="match status" value="1"/>
</dbReference>
<dbReference type="PROSITE" id="PS50043">
    <property type="entry name" value="HTH_LUXR_2"/>
    <property type="match status" value="1"/>
</dbReference>
<evidence type="ECO:0000256" key="2">
    <source>
        <dbReference type="ARBA" id="ARBA00023015"/>
    </source>
</evidence>
<comment type="caution">
    <text evidence="5">Lacks conserved residue(s) required for the propagation of feature annotation.</text>
</comment>
<dbReference type="AlphaFoldDB" id="A0A383R7C0"/>
<accession>A0A383R7C0</accession>
<keyword evidence="2" id="KW-0805">Transcription regulation</keyword>
<dbReference type="InterPro" id="IPR016032">
    <property type="entry name" value="Sig_transdc_resp-reg_C-effctor"/>
</dbReference>
<dbReference type="InterPro" id="IPR000792">
    <property type="entry name" value="Tscrpt_reg_LuxR_C"/>
</dbReference>
<dbReference type="Proteomes" id="UP000304148">
    <property type="component" value="Chromosome"/>
</dbReference>
<keyword evidence="3" id="KW-0238">DNA-binding</keyword>
<dbReference type="PROSITE" id="PS50110">
    <property type="entry name" value="RESPONSE_REGULATORY"/>
    <property type="match status" value="1"/>
</dbReference>
<dbReference type="InterPro" id="IPR011006">
    <property type="entry name" value="CheY-like_superfamily"/>
</dbReference>
<name>A0A383R7C0_PAEAL</name>
<evidence type="ECO:0000256" key="5">
    <source>
        <dbReference type="PROSITE-ProRule" id="PRU00169"/>
    </source>
</evidence>
<feature type="domain" description="Response regulatory" evidence="7">
    <location>
        <begin position="4"/>
        <end position="121"/>
    </location>
</feature>
<keyword evidence="1" id="KW-0597">Phosphoprotein</keyword>
<evidence type="ECO:0000259" key="7">
    <source>
        <dbReference type="PROSITE" id="PS50110"/>
    </source>
</evidence>
<dbReference type="RefSeq" id="WP_138184770.1">
    <property type="nucleotide sequence ID" value="NZ_LS992241.1"/>
</dbReference>
<evidence type="ECO:0000256" key="1">
    <source>
        <dbReference type="ARBA" id="ARBA00022553"/>
    </source>
</evidence>
<gene>
    <name evidence="8" type="ORF">PBLR_10836</name>
</gene>
<dbReference type="SUPFAM" id="SSF52172">
    <property type="entry name" value="CheY-like"/>
    <property type="match status" value="1"/>
</dbReference>
<dbReference type="PANTHER" id="PTHR43214">
    <property type="entry name" value="TWO-COMPONENT RESPONSE REGULATOR"/>
    <property type="match status" value="1"/>
</dbReference>
<dbReference type="Pfam" id="PF00196">
    <property type="entry name" value="GerE"/>
    <property type="match status" value="1"/>
</dbReference>
<evidence type="ECO:0000259" key="6">
    <source>
        <dbReference type="PROSITE" id="PS50043"/>
    </source>
</evidence>